<protein>
    <submittedName>
        <fullName evidence="7">GNAT family N-acetyltransferase</fullName>
    </submittedName>
</protein>
<organism evidence="7 8">
    <name type="scientific">Candidatus Propionivibrio dominans</name>
    <dbReference type="NCBI Taxonomy" id="2954373"/>
    <lineage>
        <taxon>Bacteria</taxon>
        <taxon>Pseudomonadati</taxon>
        <taxon>Pseudomonadota</taxon>
        <taxon>Betaproteobacteria</taxon>
        <taxon>Rhodocyclales</taxon>
        <taxon>Rhodocyclaceae</taxon>
        <taxon>Propionivibrio</taxon>
    </lineage>
</organism>
<dbReference type="PANTHER" id="PTHR36449">
    <property type="entry name" value="ACETYLTRANSFERASE-RELATED"/>
    <property type="match status" value="1"/>
</dbReference>
<reference evidence="7" key="1">
    <citation type="submission" date="2020-10" db="EMBL/GenBank/DDBJ databases">
        <title>Connecting structure to function with the recovery of over 1000 high-quality activated sludge metagenome-assembled genomes encoding full-length rRNA genes using long-read sequencing.</title>
        <authorList>
            <person name="Singleton C.M."/>
            <person name="Petriglieri F."/>
            <person name="Kristensen J.M."/>
            <person name="Kirkegaard R.H."/>
            <person name="Michaelsen T.Y."/>
            <person name="Andersen M.H."/>
            <person name="Karst S.M."/>
            <person name="Dueholm M.S."/>
            <person name="Nielsen P.H."/>
            <person name="Albertsen M."/>
        </authorList>
    </citation>
    <scope>NUCLEOTIDE SEQUENCE</scope>
    <source>
        <strain evidence="7">EsbW_18-Q3-R4-48_MAXAC.044</strain>
    </source>
</reference>
<evidence type="ECO:0000256" key="3">
    <source>
        <dbReference type="ARBA" id="ARBA00022679"/>
    </source>
</evidence>
<dbReference type="InterPro" id="IPR016181">
    <property type="entry name" value="Acyl_CoA_acyltransferase"/>
</dbReference>
<keyword evidence="2" id="KW-1277">Toxin-antitoxin system</keyword>
<evidence type="ECO:0000313" key="7">
    <source>
        <dbReference type="EMBL" id="MBK7422800.1"/>
    </source>
</evidence>
<dbReference type="Gene3D" id="3.40.630.30">
    <property type="match status" value="1"/>
</dbReference>
<evidence type="ECO:0000256" key="5">
    <source>
        <dbReference type="ARBA" id="ARBA00049880"/>
    </source>
</evidence>
<evidence type="ECO:0000313" key="8">
    <source>
        <dbReference type="Proteomes" id="UP000886602"/>
    </source>
</evidence>
<dbReference type="AlphaFoldDB" id="A0A9D7F645"/>
<keyword evidence="4" id="KW-0012">Acyltransferase</keyword>
<dbReference type="EMBL" id="JADJNC010000009">
    <property type="protein sequence ID" value="MBK7422800.1"/>
    <property type="molecule type" value="Genomic_DNA"/>
</dbReference>
<evidence type="ECO:0000256" key="2">
    <source>
        <dbReference type="ARBA" id="ARBA00022649"/>
    </source>
</evidence>
<dbReference type="PROSITE" id="PS51186">
    <property type="entry name" value="GNAT"/>
    <property type="match status" value="1"/>
</dbReference>
<evidence type="ECO:0000256" key="4">
    <source>
        <dbReference type="ARBA" id="ARBA00023315"/>
    </source>
</evidence>
<dbReference type="SUPFAM" id="SSF55729">
    <property type="entry name" value="Acyl-CoA N-acyltransferases (Nat)"/>
    <property type="match status" value="1"/>
</dbReference>
<dbReference type="CDD" id="cd04301">
    <property type="entry name" value="NAT_SF"/>
    <property type="match status" value="1"/>
</dbReference>
<name>A0A9D7F645_9RHOO</name>
<comment type="catalytic activity">
    <reaction evidence="5">
        <text>glycyl-tRNA(Gly) + acetyl-CoA = N-acetylglycyl-tRNA(Gly) + CoA + H(+)</text>
        <dbReference type="Rhea" id="RHEA:81867"/>
        <dbReference type="Rhea" id="RHEA-COMP:9683"/>
        <dbReference type="Rhea" id="RHEA-COMP:19766"/>
        <dbReference type="ChEBI" id="CHEBI:15378"/>
        <dbReference type="ChEBI" id="CHEBI:57287"/>
        <dbReference type="ChEBI" id="CHEBI:57288"/>
        <dbReference type="ChEBI" id="CHEBI:78522"/>
        <dbReference type="ChEBI" id="CHEBI:232036"/>
    </reaction>
</comment>
<dbReference type="Proteomes" id="UP000886602">
    <property type="component" value="Unassembled WGS sequence"/>
</dbReference>
<keyword evidence="1" id="KW-0678">Repressor</keyword>
<dbReference type="Pfam" id="PF13508">
    <property type="entry name" value="Acetyltransf_7"/>
    <property type="match status" value="1"/>
</dbReference>
<accession>A0A9D7F645</accession>
<keyword evidence="3" id="KW-0808">Transferase</keyword>
<dbReference type="InterPro" id="IPR000182">
    <property type="entry name" value="GNAT_dom"/>
</dbReference>
<evidence type="ECO:0000256" key="1">
    <source>
        <dbReference type="ARBA" id="ARBA00022491"/>
    </source>
</evidence>
<feature type="domain" description="N-acetyltransferase" evidence="6">
    <location>
        <begin position="1"/>
        <end position="157"/>
    </location>
</feature>
<evidence type="ECO:0000259" key="6">
    <source>
        <dbReference type="PROSITE" id="PS51186"/>
    </source>
</evidence>
<dbReference type="PANTHER" id="PTHR36449:SF1">
    <property type="entry name" value="ACETYLTRANSFERASE"/>
    <property type="match status" value="1"/>
</dbReference>
<proteinExistence type="predicted"/>
<sequence length="160" mass="17971">MQVRALAGDHDRQGFDCGRQELNDWLRQVARQHQEKGLSKTFVAVREEAPTCICGYYALTLAELENRHLPEAWRKKLPRRIPGVRLGRLAVDRQYQGKGLGELLLVDALTRAQRIYAEAGGIGLFVDALDEQAAGYYRNFGFAASPDNLLLLFLSAKVVE</sequence>
<dbReference type="GO" id="GO:0016747">
    <property type="term" value="F:acyltransferase activity, transferring groups other than amino-acyl groups"/>
    <property type="evidence" value="ECO:0007669"/>
    <property type="project" value="InterPro"/>
</dbReference>
<gene>
    <name evidence="7" type="ORF">IPJ48_06705</name>
</gene>
<comment type="caution">
    <text evidence="7">The sequence shown here is derived from an EMBL/GenBank/DDBJ whole genome shotgun (WGS) entry which is preliminary data.</text>
</comment>